<organism evidence="1 2">
    <name type="scientific">Panagrolaimus sp. JU765</name>
    <dbReference type="NCBI Taxonomy" id="591449"/>
    <lineage>
        <taxon>Eukaryota</taxon>
        <taxon>Metazoa</taxon>
        <taxon>Ecdysozoa</taxon>
        <taxon>Nematoda</taxon>
        <taxon>Chromadorea</taxon>
        <taxon>Rhabditida</taxon>
        <taxon>Tylenchina</taxon>
        <taxon>Panagrolaimomorpha</taxon>
        <taxon>Panagrolaimoidea</taxon>
        <taxon>Panagrolaimidae</taxon>
        <taxon>Panagrolaimus</taxon>
    </lineage>
</organism>
<dbReference type="Proteomes" id="UP000887576">
    <property type="component" value="Unplaced"/>
</dbReference>
<evidence type="ECO:0000313" key="2">
    <source>
        <dbReference type="WBParaSite" id="JU765_v2.g16261.t1"/>
    </source>
</evidence>
<accession>A0AC34QHB0</accession>
<evidence type="ECO:0000313" key="1">
    <source>
        <dbReference type="Proteomes" id="UP000887576"/>
    </source>
</evidence>
<dbReference type="WBParaSite" id="JU765_v2.g16261.t1">
    <property type="protein sequence ID" value="JU765_v2.g16261.t1"/>
    <property type="gene ID" value="JU765_v2.g16261"/>
</dbReference>
<name>A0AC34QHB0_9BILA</name>
<proteinExistence type="predicted"/>
<protein>
    <submittedName>
        <fullName evidence="2">G-protein coupled receptors family 1 profile domain-containing protein</fullName>
    </submittedName>
</protein>
<sequence length="445" mass="50327">MFSLVNSHLDTSPNINETWTLSCTKEQDASILHYDTKKDDLADHVIPTIVLVLSIIGIIVNSCFIYFVIIGLKSKALPFKGYSLLLNRSVTDWFVALLTAIFVALRKFDQMTGRAPDPVEQGKSINQTYYVLEYEVPHGRTVFTLLLTVDYWAVAGAYGIMALLPFLAVRYPIFYRTRVTNKVITIIMIVSWLMGAVYSALVVSLSSNNAFNVFNSADDLIQWTVSDKDYVLSIFNLFIVALAFVIGSFSYTSIIIYLYTASSQKGYAGAHLAQMVRMGLNIGAFAATCIVMAGFVSLPLFLKSHIDELDGLRNVSMCEMVIHVYELSYIMAIWTTLAMTGWMLRIILDPIMNIILDVRFRELLRIKILVRSANAVNYKPNKVSAPNFLARNEFIRKCAEMNVIPKSISSPDGHYFRFRSPTEVQSHQEPKQKRVIHIRFDDLVI</sequence>
<reference evidence="2" key="1">
    <citation type="submission" date="2022-11" db="UniProtKB">
        <authorList>
            <consortium name="WormBaseParasite"/>
        </authorList>
    </citation>
    <scope>IDENTIFICATION</scope>
</reference>